<evidence type="ECO:0000256" key="5">
    <source>
        <dbReference type="ARBA" id="ARBA00022692"/>
    </source>
</evidence>
<evidence type="ECO:0000256" key="2">
    <source>
        <dbReference type="ARBA" id="ARBA00009726"/>
    </source>
</evidence>
<dbReference type="FunFam" id="3.40.50.300:FF:000074">
    <property type="entry name" value="Multidrug resistance-associated protein 5 isoform 1"/>
    <property type="match status" value="1"/>
</dbReference>
<accession>A0AAN8P757</accession>
<feature type="transmembrane region" description="Helical" evidence="14">
    <location>
        <begin position="300"/>
        <end position="322"/>
    </location>
</feature>
<keyword evidence="3" id="KW-0813">Transport</keyword>
<keyword evidence="4" id="KW-0926">Vacuole</keyword>
<dbReference type="InterPro" id="IPR003439">
    <property type="entry name" value="ABC_transporter-like_ATP-bd"/>
</dbReference>
<keyword evidence="5 14" id="KW-0812">Transmembrane</keyword>
<feature type="transmembrane region" description="Helical" evidence="14">
    <location>
        <begin position="999"/>
        <end position="1020"/>
    </location>
</feature>
<dbReference type="GO" id="GO:0005524">
    <property type="term" value="F:ATP binding"/>
    <property type="evidence" value="ECO:0007669"/>
    <property type="project" value="UniProtKB-KW"/>
</dbReference>
<feature type="domain" description="ABC transmembrane type-1" evidence="16">
    <location>
        <begin position="189"/>
        <end position="377"/>
    </location>
</feature>
<comment type="similarity">
    <text evidence="2">Belongs to the ABC transporter superfamily. ABCC family. Conjugate transporter (TC 3.A.1.208) subfamily.</text>
</comment>
<keyword evidence="6" id="KW-0677">Repeat</keyword>
<dbReference type="GO" id="GO:0015431">
    <property type="term" value="F:ABC-type glutathione S-conjugate transporter activity"/>
    <property type="evidence" value="ECO:0007669"/>
    <property type="project" value="UniProtKB-EC"/>
</dbReference>
<comment type="catalytic activity">
    <reaction evidence="12">
        <text>leukotriene C4(in) + ATP + H2O = leukotriene C4(out) + ADP + phosphate + H(+)</text>
        <dbReference type="Rhea" id="RHEA:38963"/>
        <dbReference type="ChEBI" id="CHEBI:15377"/>
        <dbReference type="ChEBI" id="CHEBI:15378"/>
        <dbReference type="ChEBI" id="CHEBI:30616"/>
        <dbReference type="ChEBI" id="CHEBI:43474"/>
        <dbReference type="ChEBI" id="CHEBI:57973"/>
        <dbReference type="ChEBI" id="CHEBI:456216"/>
    </reaction>
    <physiologicalReaction direction="left-to-right" evidence="12">
        <dbReference type="Rhea" id="RHEA:38964"/>
    </physiologicalReaction>
</comment>
<evidence type="ECO:0000256" key="7">
    <source>
        <dbReference type="ARBA" id="ARBA00022741"/>
    </source>
</evidence>
<feature type="domain" description="ABC transmembrane type-1" evidence="16">
    <location>
        <begin position="773"/>
        <end position="1058"/>
    </location>
</feature>
<evidence type="ECO:0000256" key="11">
    <source>
        <dbReference type="ARBA" id="ARBA00024220"/>
    </source>
</evidence>
<dbReference type="InterPro" id="IPR017871">
    <property type="entry name" value="ABC_transporter-like_CS"/>
</dbReference>
<keyword evidence="8" id="KW-0067">ATP-binding</keyword>
<feature type="transmembrane region" description="Helical" evidence="14">
    <location>
        <begin position="762"/>
        <end position="785"/>
    </location>
</feature>
<sequence>MGMVTSATLFYFWMILSIFGVVQFRSEIKNATNGELPSYSSSYSFISYMIYYPFVVIQFLLACFADQAPTYVDDVISKENPAPEERCSALSRLTFSWFDRLIWLGYKKPLETGDLWPMNPEDTAREVVPKFDKYWGGSGKISLRSTTKRKASYLKQTGSVEFISGREETKRKDSSIVPALCKAFGPPFIFGVALKVVNDLLTFANPQLLKYLIGYIKNESDYQWKGFLFAILMLVASVFQTLVLSQYFRRMFIVGLRIRTALISAIYRKSLKMSAVARKESTVGEIVNLMSVDAQRFMDLVIYINMIWSAPLQISLALYFLWGLLGPSVLAGVAVMIIIIPVNGFLASKMKNLQIKQMKYKDERVKLTNEVLGGMKVSLVTFATYVLSDENNILDAKKVFVSLSYFNILRFPLSMMPVMISNLVQFVKVILFSTASPVLIENAEFTWERSQKSTLKNINLQVKQGQLIAVVGTVGSGKSSLISAMLGDMEKLSGRVNIRGTIAYVPQQAWIQNATLRDNILFGKALDGKLYNSVIDACALKPDLDMLPGGDQTEIGEKGINLSGGQKQRVSLARAVYYNADVYLLDDPLSAVDSHVGKHIFERTIGPEGILRHKTRVLVTHGITYLPEVDLIVVLTDGEISEIGTYRELLDKKGAFAEFLIQHLQENDVNGSDLEEIKTQLEETVGVDTFKEIQRQRSESKSDSGSIGRRASASSVTEGKNKRNNSLNTNGNGPAAKGVHGDKLIEIEKAEVGSVRWGVYSYYLKSVGITLSIATIIMNILYQVFSIGANFWLNSWTIENEATNTTGDVEKRDMYLGVYGAFGIGQAIPATLVDVIPWLGAIKGSTVMHNNMLYNILRSPMLFFESTPLGRIVSRFSKDVSIADNDLPLNLSDSIYCLFQVFGTIVVVSYSSQWFIAVIVPIGILYYFIQRFYVATSRQLKRIESVSRSPIYSHFGETVTGASTIRAYQAQQRFIDESEAKLDMNQICYYPSLIANRWLAVRLETIGSLIIFFSALFGVISKAAGNPQANLVGLSVTYAMQVTQTLNWLVRMTSDVETNIVAVERIEEYGKIAQEAEWKNPNFKPDKEWPTTGKVEFRDYQTRYREGLDLVLAGVNFTVNGGEKIGIVGRTGAGKSSLTLALFRLIESAGGKILIDDVDISTVGLHDLRGRLTIIPQDPILFSGTVRMNLDPFVQCSDQDIWKALELAHLKTFVMSQTMKLDHEITEGGDNLSVGQRQLVCLARALLRKTKILVLDEATAAVDLETDNLIQNTIRSEFSDCTVLTIAHRLNTILDYDRILVLDKGVVAEFDSPQKLMSQPESIFCKMLKDAGITTEKKKD</sequence>
<dbReference type="PANTHER" id="PTHR24223:SF443">
    <property type="entry name" value="MULTIDRUG-RESISTANCE LIKE PROTEIN 1, ISOFORM I"/>
    <property type="match status" value="1"/>
</dbReference>
<feature type="domain" description="ABC transporter" evidence="15">
    <location>
        <begin position="1095"/>
        <end position="1329"/>
    </location>
</feature>
<dbReference type="PROSITE" id="PS50893">
    <property type="entry name" value="ABC_TRANSPORTER_2"/>
    <property type="match status" value="2"/>
</dbReference>
<evidence type="ECO:0000256" key="12">
    <source>
        <dbReference type="ARBA" id="ARBA00047523"/>
    </source>
</evidence>
<feature type="transmembrane region" description="Helical" evidence="14">
    <location>
        <begin position="7"/>
        <end position="25"/>
    </location>
</feature>
<dbReference type="InterPro" id="IPR050173">
    <property type="entry name" value="ABC_transporter_C-like"/>
</dbReference>
<evidence type="ECO:0000256" key="1">
    <source>
        <dbReference type="ARBA" id="ARBA00004128"/>
    </source>
</evidence>
<organism evidence="17 18">
    <name type="scientific">Polyplax serrata</name>
    <name type="common">Common mouse louse</name>
    <dbReference type="NCBI Taxonomy" id="468196"/>
    <lineage>
        <taxon>Eukaryota</taxon>
        <taxon>Metazoa</taxon>
        <taxon>Ecdysozoa</taxon>
        <taxon>Arthropoda</taxon>
        <taxon>Hexapoda</taxon>
        <taxon>Insecta</taxon>
        <taxon>Pterygota</taxon>
        <taxon>Neoptera</taxon>
        <taxon>Paraneoptera</taxon>
        <taxon>Psocodea</taxon>
        <taxon>Troctomorpha</taxon>
        <taxon>Phthiraptera</taxon>
        <taxon>Anoplura</taxon>
        <taxon>Polyplacidae</taxon>
        <taxon>Polyplax</taxon>
    </lineage>
</organism>
<evidence type="ECO:0000313" key="17">
    <source>
        <dbReference type="EMBL" id="KAK6635975.1"/>
    </source>
</evidence>
<keyword evidence="7" id="KW-0547">Nucleotide-binding</keyword>
<reference evidence="17 18" key="1">
    <citation type="submission" date="2023-10" db="EMBL/GenBank/DDBJ databases">
        <title>Genomes of two closely related lineages of the louse Polyplax serrata with different host specificities.</title>
        <authorList>
            <person name="Martinu J."/>
            <person name="Tarabai H."/>
            <person name="Stefka J."/>
            <person name="Hypsa V."/>
        </authorList>
    </citation>
    <scope>NUCLEOTIDE SEQUENCE [LARGE SCALE GENOMIC DNA]</scope>
    <source>
        <strain evidence="17">HR10_N</strain>
    </source>
</reference>
<evidence type="ECO:0000256" key="10">
    <source>
        <dbReference type="ARBA" id="ARBA00023136"/>
    </source>
</evidence>
<dbReference type="InterPro" id="IPR003593">
    <property type="entry name" value="AAA+_ATPase"/>
</dbReference>
<dbReference type="InterPro" id="IPR027417">
    <property type="entry name" value="P-loop_NTPase"/>
</dbReference>
<dbReference type="Pfam" id="PF00005">
    <property type="entry name" value="ABC_tran"/>
    <property type="match status" value="2"/>
</dbReference>
<feature type="domain" description="ABC transporter" evidence="15">
    <location>
        <begin position="438"/>
        <end position="662"/>
    </location>
</feature>
<evidence type="ECO:0000256" key="14">
    <source>
        <dbReference type="SAM" id="Phobius"/>
    </source>
</evidence>
<dbReference type="CDD" id="cd18603">
    <property type="entry name" value="ABC_6TM_MRP1_2_3_6_D2_like"/>
    <property type="match status" value="1"/>
</dbReference>
<dbReference type="CDD" id="cd03244">
    <property type="entry name" value="ABCC_MRP_domain2"/>
    <property type="match status" value="1"/>
</dbReference>
<feature type="transmembrane region" description="Helical" evidence="14">
    <location>
        <begin position="408"/>
        <end position="431"/>
    </location>
</feature>
<dbReference type="Proteomes" id="UP001372834">
    <property type="component" value="Unassembled WGS sequence"/>
</dbReference>
<evidence type="ECO:0000259" key="15">
    <source>
        <dbReference type="PROSITE" id="PS50893"/>
    </source>
</evidence>
<name>A0AAN8P757_POLSC</name>
<comment type="subcellular location">
    <subcellularLocation>
        <location evidence="1">Vacuole membrane</location>
        <topology evidence="1">Multi-pass membrane protein</topology>
    </subcellularLocation>
</comment>
<dbReference type="PROSITE" id="PS50929">
    <property type="entry name" value="ABC_TM1F"/>
    <property type="match status" value="2"/>
</dbReference>
<dbReference type="CDD" id="cd18595">
    <property type="entry name" value="ABC_6TM_MRP1_2_3_6_D1_like"/>
    <property type="match status" value="1"/>
</dbReference>
<dbReference type="GO" id="GO:0000323">
    <property type="term" value="C:lytic vacuole"/>
    <property type="evidence" value="ECO:0007669"/>
    <property type="project" value="UniProtKB-ARBA"/>
</dbReference>
<evidence type="ECO:0000256" key="8">
    <source>
        <dbReference type="ARBA" id="ARBA00022840"/>
    </source>
</evidence>
<feature type="transmembrane region" description="Helical" evidence="14">
    <location>
        <begin position="45"/>
        <end position="65"/>
    </location>
</feature>
<proteinExistence type="inferred from homology"/>
<dbReference type="EMBL" id="JAWJWE010000004">
    <property type="protein sequence ID" value="KAK6635975.1"/>
    <property type="molecule type" value="Genomic_DNA"/>
</dbReference>
<feature type="transmembrane region" description="Helical" evidence="14">
    <location>
        <begin position="328"/>
        <end position="346"/>
    </location>
</feature>
<evidence type="ECO:0000256" key="4">
    <source>
        <dbReference type="ARBA" id="ARBA00022554"/>
    </source>
</evidence>
<evidence type="ECO:0000256" key="9">
    <source>
        <dbReference type="ARBA" id="ARBA00022989"/>
    </source>
</evidence>
<keyword evidence="9 14" id="KW-1133">Transmembrane helix</keyword>
<dbReference type="SMART" id="SM00382">
    <property type="entry name" value="AAA"/>
    <property type="match status" value="2"/>
</dbReference>
<feature type="transmembrane region" description="Helical" evidence="14">
    <location>
        <begin position="227"/>
        <end position="248"/>
    </location>
</feature>
<feature type="transmembrane region" description="Helical" evidence="14">
    <location>
        <begin position="914"/>
        <end position="934"/>
    </location>
</feature>
<dbReference type="CDD" id="cd03250">
    <property type="entry name" value="ABCC_MRP_domain1"/>
    <property type="match status" value="1"/>
</dbReference>
<comment type="caution">
    <text evidence="17">The sequence shown here is derived from an EMBL/GenBank/DDBJ whole genome shotgun (WGS) entry which is preliminary data.</text>
</comment>
<dbReference type="FunFam" id="3.40.50.300:FF:000293">
    <property type="entry name" value="ATP binding cassette subfamily C member 1"/>
    <property type="match status" value="1"/>
</dbReference>
<evidence type="ECO:0000256" key="6">
    <source>
        <dbReference type="ARBA" id="ARBA00022737"/>
    </source>
</evidence>
<dbReference type="SUPFAM" id="SSF90123">
    <property type="entry name" value="ABC transporter transmembrane region"/>
    <property type="match status" value="2"/>
</dbReference>
<dbReference type="InterPro" id="IPR036640">
    <property type="entry name" value="ABC1_TM_sf"/>
</dbReference>
<dbReference type="SUPFAM" id="SSF52540">
    <property type="entry name" value="P-loop containing nucleoside triphosphate hydrolases"/>
    <property type="match status" value="2"/>
</dbReference>
<dbReference type="FunFam" id="1.20.1560.10:FF:000020">
    <property type="entry name" value="ABC metal ion transporter"/>
    <property type="match status" value="1"/>
</dbReference>
<feature type="region of interest" description="Disordered" evidence="13">
    <location>
        <begin position="692"/>
        <end position="735"/>
    </location>
</feature>
<dbReference type="GO" id="GO:0016887">
    <property type="term" value="F:ATP hydrolysis activity"/>
    <property type="evidence" value="ECO:0007669"/>
    <property type="project" value="InterPro"/>
</dbReference>
<dbReference type="FunFam" id="1.20.1560.10:FF:000001">
    <property type="entry name" value="ATP-binding cassette subfamily C member 1"/>
    <property type="match status" value="1"/>
</dbReference>
<evidence type="ECO:0000256" key="3">
    <source>
        <dbReference type="ARBA" id="ARBA00022448"/>
    </source>
</evidence>
<gene>
    <name evidence="17" type="ORF">RUM43_009627</name>
</gene>
<dbReference type="InterPro" id="IPR011527">
    <property type="entry name" value="ABC1_TM_dom"/>
</dbReference>
<evidence type="ECO:0000256" key="13">
    <source>
        <dbReference type="SAM" id="MobiDB-lite"/>
    </source>
</evidence>
<dbReference type="EC" id="7.6.2.3" evidence="11"/>
<dbReference type="GO" id="GO:0005774">
    <property type="term" value="C:vacuolar membrane"/>
    <property type="evidence" value="ECO:0007669"/>
    <property type="project" value="UniProtKB-SubCell"/>
</dbReference>
<keyword evidence="10 14" id="KW-0472">Membrane</keyword>
<feature type="compositionally biased region" description="Low complexity" evidence="13">
    <location>
        <begin position="703"/>
        <end position="715"/>
    </location>
</feature>
<dbReference type="Pfam" id="PF00664">
    <property type="entry name" value="ABC_membrane"/>
    <property type="match status" value="2"/>
</dbReference>
<evidence type="ECO:0000313" key="18">
    <source>
        <dbReference type="Proteomes" id="UP001372834"/>
    </source>
</evidence>
<dbReference type="Gene3D" id="1.20.1560.10">
    <property type="entry name" value="ABC transporter type 1, transmembrane domain"/>
    <property type="match status" value="2"/>
</dbReference>
<protein>
    <recommendedName>
        <fullName evidence="11">ABC-type glutathione-S-conjugate transporter</fullName>
        <ecNumber evidence="11">7.6.2.3</ecNumber>
    </recommendedName>
</protein>
<feature type="compositionally biased region" description="Basic and acidic residues" evidence="13">
    <location>
        <begin position="692"/>
        <end position="702"/>
    </location>
</feature>
<dbReference type="PROSITE" id="PS00211">
    <property type="entry name" value="ABC_TRANSPORTER_1"/>
    <property type="match status" value="2"/>
</dbReference>
<dbReference type="PANTHER" id="PTHR24223">
    <property type="entry name" value="ATP-BINDING CASSETTE SUB-FAMILY C"/>
    <property type="match status" value="1"/>
</dbReference>
<feature type="transmembrane region" description="Helical" evidence="14">
    <location>
        <begin position="176"/>
        <end position="197"/>
    </location>
</feature>
<dbReference type="Gene3D" id="3.40.50.300">
    <property type="entry name" value="P-loop containing nucleotide triphosphate hydrolases"/>
    <property type="match status" value="2"/>
</dbReference>
<evidence type="ECO:0000259" key="16">
    <source>
        <dbReference type="PROSITE" id="PS50929"/>
    </source>
</evidence>